<sequence>MDKLWKRLEDYLEVNAPVMRECLANGATEAELTELEAAVGHTLPSDVRLSLLRHNGQNLVNGDPGGGTLIPCGFRLLTLSDMLVEWTEHRNVAEYLKGERDPEIANPGVKPFFHHPAWIPIAADIGGNSICVDLDPGEGGSVGQIIEFNHDLDTPTRIAADYKSWLMEITDGLEAGQYIYENNSYYPGFFLPEDLSSFGVAYSPTNP</sequence>
<dbReference type="RefSeq" id="WP_119320809.1">
    <property type="nucleotide sequence ID" value="NZ_AP025739.1"/>
</dbReference>
<evidence type="ECO:0000313" key="1">
    <source>
        <dbReference type="EMBL" id="BDI28747.1"/>
    </source>
</evidence>
<dbReference type="KEGG" id="ccot:CCAX7_007980"/>
<dbReference type="PANTHER" id="PTHR47432">
    <property type="entry name" value="CELL WALL ASSEMBLY REGULATOR SMI1"/>
    <property type="match status" value="1"/>
</dbReference>
<dbReference type="SUPFAM" id="SSF160631">
    <property type="entry name" value="SMI1/KNR4-like"/>
    <property type="match status" value="1"/>
</dbReference>
<dbReference type="InterPro" id="IPR051873">
    <property type="entry name" value="KNR4/SMI1_regulator"/>
</dbReference>
<dbReference type="InterPro" id="IPR037883">
    <property type="entry name" value="Knr4/Smi1-like_sf"/>
</dbReference>
<dbReference type="AlphaFoldDB" id="A0A402CTT3"/>
<dbReference type="Gene3D" id="3.40.1580.10">
    <property type="entry name" value="SMI1/KNR4-like"/>
    <property type="match status" value="1"/>
</dbReference>
<dbReference type="SMART" id="SM00860">
    <property type="entry name" value="SMI1_KNR4"/>
    <property type="match status" value="1"/>
</dbReference>
<evidence type="ECO:0000313" key="2">
    <source>
        <dbReference type="Proteomes" id="UP000287394"/>
    </source>
</evidence>
<keyword evidence="2" id="KW-1185">Reference proteome</keyword>
<name>A0A402CTT3_9BACT</name>
<organism evidence="1 2">
    <name type="scientific">Capsulimonas corticalis</name>
    <dbReference type="NCBI Taxonomy" id="2219043"/>
    <lineage>
        <taxon>Bacteria</taxon>
        <taxon>Bacillati</taxon>
        <taxon>Armatimonadota</taxon>
        <taxon>Armatimonadia</taxon>
        <taxon>Capsulimonadales</taxon>
        <taxon>Capsulimonadaceae</taxon>
        <taxon>Capsulimonas</taxon>
    </lineage>
</organism>
<dbReference type="Proteomes" id="UP000287394">
    <property type="component" value="Chromosome"/>
</dbReference>
<accession>A0A402CTT3</accession>
<dbReference type="EMBL" id="AP025739">
    <property type="protein sequence ID" value="BDI28747.1"/>
    <property type="molecule type" value="Genomic_DNA"/>
</dbReference>
<protein>
    <submittedName>
        <fullName evidence="1">Uncharacterized protein</fullName>
    </submittedName>
</protein>
<reference evidence="1 2" key="1">
    <citation type="journal article" date="2019" name="Int. J. Syst. Evol. Microbiol.">
        <title>Capsulimonas corticalis gen. nov., sp. nov., an aerobic capsulated bacterium, of a novel bacterial order, Capsulimonadales ord. nov., of the class Armatimonadia of the phylum Armatimonadetes.</title>
        <authorList>
            <person name="Li J."/>
            <person name="Kudo C."/>
            <person name="Tonouchi A."/>
        </authorList>
    </citation>
    <scope>NUCLEOTIDE SEQUENCE [LARGE SCALE GENOMIC DNA]</scope>
    <source>
        <strain evidence="1 2">AX-7</strain>
    </source>
</reference>
<dbReference type="OrthoDB" id="7593948at2"/>
<gene>
    <name evidence="1" type="ORF">CCAX7_007980</name>
</gene>
<dbReference type="InterPro" id="IPR018958">
    <property type="entry name" value="Knr4/Smi1-like_dom"/>
</dbReference>
<dbReference type="PANTHER" id="PTHR47432:SF1">
    <property type="entry name" value="CELL WALL ASSEMBLY REGULATOR SMI1"/>
    <property type="match status" value="1"/>
</dbReference>
<dbReference type="Pfam" id="PF09346">
    <property type="entry name" value="SMI1_KNR4"/>
    <property type="match status" value="1"/>
</dbReference>
<proteinExistence type="predicted"/>